<name>A0A7R8WCH1_9CRUS</name>
<dbReference type="InterPro" id="IPR002872">
    <property type="entry name" value="Proline_DH_dom"/>
</dbReference>
<proteinExistence type="inferred from homology"/>
<evidence type="ECO:0000259" key="6">
    <source>
        <dbReference type="Pfam" id="PF01619"/>
    </source>
</evidence>
<dbReference type="EMBL" id="OB661839">
    <property type="protein sequence ID" value="CAD7229047.1"/>
    <property type="molecule type" value="Genomic_DNA"/>
</dbReference>
<evidence type="ECO:0000256" key="4">
    <source>
        <dbReference type="ARBA" id="ARBA00023062"/>
    </source>
</evidence>
<sequence length="643" mass="74654">MATRLSLLRINNRVLLPHLECCAAFKQPRVEFKSNQRLLDAPSTTKAFISIEPIENPAKDKLDLTFTDHEAAFKSKTNFEILRGWLVFTLCKWKWLVDNNAQIMKICQKVFGKTLFEWSMRMTFYGHFVVGEDEKSIQPMINRMATFGVKSILDYSAEEDVPDEKVKKSEPLSLLKRSRQPSGTPVVATSKQFTEVHGIDDVVDETATARTYFYQGEQACDKHLQTFLHCIDCVSNATYGTGFAAVKYTALLRPQLLMTLSDVIMKSRRYLAEVGGVSGMEGFSVMKSSVNPRRILDKFEGKAKEELEKRIVYDHRGIIHLFNWNKLITREVNINDMFLVPDIRTGEMKRLTKPLTDIEVEMFENFIDRLHEMFSFAKNLDVRVMVDAEQSYFQPAISRVTMEYMNVYNRLVGSNFFNFDLLPVRFPLSSEQDKAIVFNTYQCYMKEQYRLLVADLEQAERQGFYFGAKLVRGAYMEQERARALALGYEDPICENFEETTESYHACFMECLLRSVNYREQGKDPQLVSAMVATHSEESCRFIIKKMAEFNIHPQDKLYCFGQLFGMCDQVSYPLGQAGYSVYKYVPYGKVGEVLPYLSRRAHENKGMLKKMEKERQMLMKEFLRRMRHGIFFHKPVGNYRPLN</sequence>
<dbReference type="Gene3D" id="3.20.20.220">
    <property type="match status" value="2"/>
</dbReference>
<keyword evidence="5" id="KW-0274">FAD</keyword>
<dbReference type="AlphaFoldDB" id="A0A7R8WCH1"/>
<dbReference type="InterPro" id="IPR015659">
    <property type="entry name" value="Proline_oxidase"/>
</dbReference>
<organism evidence="7">
    <name type="scientific">Cyprideis torosa</name>
    <dbReference type="NCBI Taxonomy" id="163714"/>
    <lineage>
        <taxon>Eukaryota</taxon>
        <taxon>Metazoa</taxon>
        <taxon>Ecdysozoa</taxon>
        <taxon>Arthropoda</taxon>
        <taxon>Crustacea</taxon>
        <taxon>Oligostraca</taxon>
        <taxon>Ostracoda</taxon>
        <taxon>Podocopa</taxon>
        <taxon>Podocopida</taxon>
        <taxon>Cytherocopina</taxon>
        <taxon>Cytheroidea</taxon>
        <taxon>Cytherideidae</taxon>
        <taxon>Cyprideis</taxon>
    </lineage>
</organism>
<gene>
    <name evidence="7" type="ORF">CTOB1V02_LOCUS6920</name>
</gene>
<keyword evidence="5" id="KW-0285">Flavoprotein</keyword>
<keyword evidence="4 5" id="KW-0642">Proline metabolism</keyword>
<dbReference type="GO" id="GO:0005739">
    <property type="term" value="C:mitochondrion"/>
    <property type="evidence" value="ECO:0007669"/>
    <property type="project" value="TreeGrafter"/>
</dbReference>
<dbReference type="GO" id="GO:0071949">
    <property type="term" value="F:FAD binding"/>
    <property type="evidence" value="ECO:0007669"/>
    <property type="project" value="TreeGrafter"/>
</dbReference>
<accession>A0A7R8WCH1</accession>
<protein>
    <recommendedName>
        <fullName evidence="5">Proline dehydrogenase</fullName>
        <ecNumber evidence="5">1.5.5.2</ecNumber>
    </recommendedName>
</protein>
<dbReference type="GO" id="GO:0004657">
    <property type="term" value="F:proline dehydrogenase activity"/>
    <property type="evidence" value="ECO:0007669"/>
    <property type="project" value="UniProtKB-EC"/>
</dbReference>
<dbReference type="PANTHER" id="PTHR13914">
    <property type="entry name" value="PROLINE OXIDASE"/>
    <property type="match status" value="1"/>
</dbReference>
<feature type="domain" description="Proline dehydrogenase" evidence="6">
    <location>
        <begin position="354"/>
        <end position="612"/>
    </location>
</feature>
<evidence type="ECO:0000313" key="7">
    <source>
        <dbReference type="EMBL" id="CAD7229047.1"/>
    </source>
</evidence>
<dbReference type="InterPro" id="IPR029041">
    <property type="entry name" value="FAD-linked_oxidoreductase-like"/>
</dbReference>
<dbReference type="SUPFAM" id="SSF51730">
    <property type="entry name" value="FAD-linked oxidoreductase"/>
    <property type="match status" value="1"/>
</dbReference>
<comment type="pathway">
    <text evidence="1">Amino-acid degradation; L-proline degradation into L-glutamate; L-glutamate from L-proline: step 1/2.</text>
</comment>
<dbReference type="Pfam" id="PF01619">
    <property type="entry name" value="Pro_dh"/>
    <property type="match status" value="1"/>
</dbReference>
<evidence type="ECO:0000256" key="1">
    <source>
        <dbReference type="ARBA" id="ARBA00004739"/>
    </source>
</evidence>
<keyword evidence="3 5" id="KW-0560">Oxidoreductase</keyword>
<comment type="function">
    <text evidence="5">Converts proline to delta-1-pyrroline-5-carboxylate.</text>
</comment>
<evidence type="ECO:0000256" key="5">
    <source>
        <dbReference type="RuleBase" id="RU364054"/>
    </source>
</evidence>
<comment type="catalytic activity">
    <reaction evidence="5">
        <text>L-proline + a quinone = (S)-1-pyrroline-5-carboxylate + a quinol + H(+)</text>
        <dbReference type="Rhea" id="RHEA:23784"/>
        <dbReference type="ChEBI" id="CHEBI:15378"/>
        <dbReference type="ChEBI" id="CHEBI:17388"/>
        <dbReference type="ChEBI" id="CHEBI:24646"/>
        <dbReference type="ChEBI" id="CHEBI:60039"/>
        <dbReference type="ChEBI" id="CHEBI:132124"/>
        <dbReference type="EC" id="1.5.5.2"/>
    </reaction>
</comment>
<dbReference type="OrthoDB" id="5464at2759"/>
<dbReference type="GO" id="GO:0010133">
    <property type="term" value="P:L-proline catabolic process to L-glutamate"/>
    <property type="evidence" value="ECO:0007669"/>
    <property type="project" value="TreeGrafter"/>
</dbReference>
<evidence type="ECO:0000256" key="3">
    <source>
        <dbReference type="ARBA" id="ARBA00023002"/>
    </source>
</evidence>
<reference evidence="7" key="1">
    <citation type="submission" date="2020-11" db="EMBL/GenBank/DDBJ databases">
        <authorList>
            <person name="Tran Van P."/>
        </authorList>
    </citation>
    <scope>NUCLEOTIDE SEQUENCE</scope>
</reference>
<comment type="cofactor">
    <cofactor evidence="5">
        <name>FAD</name>
        <dbReference type="ChEBI" id="CHEBI:57692"/>
    </cofactor>
</comment>
<evidence type="ECO:0000256" key="2">
    <source>
        <dbReference type="ARBA" id="ARBA00005869"/>
    </source>
</evidence>
<comment type="similarity">
    <text evidence="2 5">Belongs to the proline oxidase family.</text>
</comment>
<dbReference type="PANTHER" id="PTHR13914:SF0">
    <property type="entry name" value="PROLINE DEHYDROGENASE 1, MITOCHONDRIAL"/>
    <property type="match status" value="1"/>
</dbReference>
<dbReference type="EC" id="1.5.5.2" evidence="5"/>